<evidence type="ECO:0000256" key="3">
    <source>
        <dbReference type="ARBA" id="ARBA00022723"/>
    </source>
</evidence>
<keyword evidence="8" id="KW-0963">Cytoplasm</keyword>
<dbReference type="Pfam" id="PF01648">
    <property type="entry name" value="ACPS"/>
    <property type="match status" value="1"/>
</dbReference>
<evidence type="ECO:0000256" key="5">
    <source>
        <dbReference type="ARBA" id="ARBA00022842"/>
    </source>
</evidence>
<comment type="similarity">
    <text evidence="8">Belongs to the P-Pant transferase superfamily. AcpS family.</text>
</comment>
<organism evidence="10 11">
    <name type="scientific">Exiguobacterium antarcticum</name>
    <dbReference type="NCBI Taxonomy" id="132920"/>
    <lineage>
        <taxon>Bacteria</taxon>
        <taxon>Bacillati</taxon>
        <taxon>Bacillota</taxon>
        <taxon>Bacilli</taxon>
        <taxon>Bacillales</taxon>
        <taxon>Bacillales Family XII. Incertae Sedis</taxon>
        <taxon>Exiguobacterium</taxon>
    </lineage>
</organism>
<keyword evidence="5 8" id="KW-0460">Magnesium</keyword>
<keyword evidence="3 8" id="KW-0479">Metal-binding</keyword>
<dbReference type="InterPro" id="IPR008278">
    <property type="entry name" value="4-PPantetheinyl_Trfase_dom"/>
</dbReference>
<comment type="cofactor">
    <cofactor evidence="8">
        <name>Mg(2+)</name>
        <dbReference type="ChEBI" id="CHEBI:18420"/>
    </cofactor>
</comment>
<name>A0ABT6R468_9BACL</name>
<evidence type="ECO:0000256" key="6">
    <source>
        <dbReference type="ARBA" id="ARBA00023098"/>
    </source>
</evidence>
<evidence type="ECO:0000256" key="8">
    <source>
        <dbReference type="HAMAP-Rule" id="MF_00101"/>
    </source>
</evidence>
<dbReference type="HAMAP" id="MF_00101">
    <property type="entry name" value="AcpS"/>
    <property type="match status" value="1"/>
</dbReference>
<dbReference type="Gene3D" id="3.90.470.20">
    <property type="entry name" value="4'-phosphopantetheinyl transferase domain"/>
    <property type="match status" value="1"/>
</dbReference>
<comment type="catalytic activity">
    <reaction evidence="8">
        <text>apo-[ACP] + CoA = holo-[ACP] + adenosine 3',5'-bisphosphate + H(+)</text>
        <dbReference type="Rhea" id="RHEA:12068"/>
        <dbReference type="Rhea" id="RHEA-COMP:9685"/>
        <dbReference type="Rhea" id="RHEA-COMP:9690"/>
        <dbReference type="ChEBI" id="CHEBI:15378"/>
        <dbReference type="ChEBI" id="CHEBI:29999"/>
        <dbReference type="ChEBI" id="CHEBI:57287"/>
        <dbReference type="ChEBI" id="CHEBI:58343"/>
        <dbReference type="ChEBI" id="CHEBI:64479"/>
        <dbReference type="EC" id="2.7.8.7"/>
    </reaction>
</comment>
<feature type="domain" description="4'-phosphopantetheinyl transferase" evidence="9">
    <location>
        <begin position="4"/>
        <end position="110"/>
    </location>
</feature>
<dbReference type="InterPro" id="IPR037143">
    <property type="entry name" value="4-PPantetheinyl_Trfase_dom_sf"/>
</dbReference>
<protein>
    <recommendedName>
        <fullName evidence="8">Holo-[acyl-carrier-protein] synthase</fullName>
        <shortName evidence="8">Holo-ACP synthase</shortName>
        <ecNumber evidence="8">2.7.8.7</ecNumber>
    </recommendedName>
    <alternativeName>
        <fullName evidence="8">4'-phosphopantetheinyl transferase AcpS</fullName>
    </alternativeName>
</protein>
<dbReference type="InterPro" id="IPR002582">
    <property type="entry name" value="ACPS"/>
</dbReference>
<sequence length="128" mass="14422">MIFGIGLDLVELQQIRRTLERQPRIIERILTAAEQERFHTLSEERQLEYLAGRFAAKEAFVKAFGTGIGADVSWLDLEVLNETSGRPVMTGPFEGTIHVSITHSDHYAAAQVLLEKRSLDVSTNLDRN</sequence>
<keyword evidence="2 8" id="KW-0808">Transferase</keyword>
<dbReference type="EMBL" id="JASBQV010000011">
    <property type="protein sequence ID" value="MDI3235091.1"/>
    <property type="molecule type" value="Genomic_DNA"/>
</dbReference>
<keyword evidence="4 8" id="KW-0276">Fatty acid metabolism</keyword>
<dbReference type="NCBIfam" id="TIGR00516">
    <property type="entry name" value="acpS"/>
    <property type="match status" value="1"/>
</dbReference>
<keyword evidence="11" id="KW-1185">Reference proteome</keyword>
<dbReference type="NCBIfam" id="TIGR00556">
    <property type="entry name" value="pantethn_trn"/>
    <property type="match status" value="1"/>
</dbReference>
<dbReference type="InterPro" id="IPR004568">
    <property type="entry name" value="Ppantetheine-prot_Trfase_dom"/>
</dbReference>
<accession>A0ABT6R468</accession>
<evidence type="ECO:0000259" key="9">
    <source>
        <dbReference type="Pfam" id="PF01648"/>
    </source>
</evidence>
<evidence type="ECO:0000256" key="7">
    <source>
        <dbReference type="ARBA" id="ARBA00023160"/>
    </source>
</evidence>
<keyword evidence="6 8" id="KW-0443">Lipid metabolism</keyword>
<feature type="binding site" evidence="8">
    <location>
        <position position="58"/>
    </location>
    <ligand>
        <name>Mg(2+)</name>
        <dbReference type="ChEBI" id="CHEBI:18420"/>
    </ligand>
</feature>
<evidence type="ECO:0000313" key="11">
    <source>
        <dbReference type="Proteomes" id="UP001243286"/>
    </source>
</evidence>
<evidence type="ECO:0000256" key="2">
    <source>
        <dbReference type="ARBA" id="ARBA00022679"/>
    </source>
</evidence>
<comment type="caution">
    <text evidence="10">The sequence shown here is derived from an EMBL/GenBank/DDBJ whole genome shotgun (WGS) entry which is preliminary data.</text>
</comment>
<dbReference type="EC" id="2.7.8.7" evidence="8"/>
<dbReference type="GO" id="GO:0008897">
    <property type="term" value="F:holo-[acyl-carrier-protein] synthase activity"/>
    <property type="evidence" value="ECO:0007669"/>
    <property type="project" value="UniProtKB-EC"/>
</dbReference>
<proteinExistence type="inferred from homology"/>
<dbReference type="Proteomes" id="UP001243286">
    <property type="component" value="Unassembled WGS sequence"/>
</dbReference>
<dbReference type="RefSeq" id="WP_282356258.1">
    <property type="nucleotide sequence ID" value="NZ_JASBQV010000011.1"/>
</dbReference>
<feature type="binding site" evidence="8">
    <location>
        <position position="8"/>
    </location>
    <ligand>
        <name>Mg(2+)</name>
        <dbReference type="ChEBI" id="CHEBI:18420"/>
    </ligand>
</feature>
<evidence type="ECO:0000313" key="10">
    <source>
        <dbReference type="EMBL" id="MDI3235091.1"/>
    </source>
</evidence>
<gene>
    <name evidence="8 10" type="primary">acpS</name>
    <name evidence="10" type="ORF">QK289_08745</name>
</gene>
<comment type="subcellular location">
    <subcellularLocation>
        <location evidence="8">Cytoplasm</location>
    </subcellularLocation>
</comment>
<keyword evidence="1 8" id="KW-0444">Lipid biosynthesis</keyword>
<evidence type="ECO:0000256" key="1">
    <source>
        <dbReference type="ARBA" id="ARBA00022516"/>
    </source>
</evidence>
<reference evidence="10 11" key="1">
    <citation type="submission" date="2023-04" db="EMBL/GenBank/DDBJ databases">
        <title>Antarctic isolates genomes.</title>
        <authorList>
            <person name="Dimov S.G."/>
        </authorList>
    </citation>
    <scope>NUCLEOTIDE SEQUENCE [LARGE SCALE GENOMIC DNA]</scope>
    <source>
        <strain evidence="10 11">AL19</strain>
    </source>
</reference>
<comment type="function">
    <text evidence="8">Transfers the 4'-phosphopantetheine moiety from coenzyme A to a Ser of acyl-carrier-protein.</text>
</comment>
<keyword evidence="7 8" id="KW-0275">Fatty acid biosynthesis</keyword>
<evidence type="ECO:0000256" key="4">
    <source>
        <dbReference type="ARBA" id="ARBA00022832"/>
    </source>
</evidence>
<dbReference type="SUPFAM" id="SSF56214">
    <property type="entry name" value="4'-phosphopantetheinyl transferase"/>
    <property type="match status" value="1"/>
</dbReference>